<evidence type="ECO:0000256" key="1">
    <source>
        <dbReference type="ARBA" id="ARBA00002067"/>
    </source>
</evidence>
<dbReference type="GO" id="GO:0006325">
    <property type="term" value="P:chromatin organization"/>
    <property type="evidence" value="ECO:0007669"/>
    <property type="project" value="UniProtKB-KW"/>
</dbReference>
<dbReference type="GO" id="GO:0030154">
    <property type="term" value="P:cell differentiation"/>
    <property type="evidence" value="ECO:0007669"/>
    <property type="project" value="UniProtKB-KW"/>
</dbReference>
<dbReference type="GO" id="GO:0036503">
    <property type="term" value="P:ERAD pathway"/>
    <property type="evidence" value="ECO:0007669"/>
    <property type="project" value="TreeGrafter"/>
</dbReference>
<evidence type="ECO:0000256" key="21">
    <source>
        <dbReference type="ARBA" id="ARBA00046003"/>
    </source>
</evidence>
<keyword evidence="7" id="KW-0963">Cytoplasm</keyword>
<organism evidence="25 26">
    <name type="scientific">Dinoponera quadriceps</name>
    <name type="common">South American ant</name>
    <dbReference type="NCBI Taxonomy" id="609295"/>
    <lineage>
        <taxon>Eukaryota</taxon>
        <taxon>Metazoa</taxon>
        <taxon>Ecdysozoa</taxon>
        <taxon>Arthropoda</taxon>
        <taxon>Hexapoda</taxon>
        <taxon>Insecta</taxon>
        <taxon>Pterygota</taxon>
        <taxon>Neoptera</taxon>
        <taxon>Endopterygota</taxon>
        <taxon>Hymenoptera</taxon>
        <taxon>Apocrita</taxon>
        <taxon>Aculeata</taxon>
        <taxon>Formicoidea</taxon>
        <taxon>Formicidae</taxon>
        <taxon>Ponerinae</taxon>
        <taxon>Ponerini</taxon>
        <taxon>Dinoponera</taxon>
    </lineage>
</organism>
<dbReference type="RefSeq" id="XP_014475997.1">
    <property type="nucleotide sequence ID" value="XM_014620511.1"/>
</dbReference>
<accession>A0A6P3XCM5</accession>
<keyword evidence="6" id="KW-0813">Transport</keyword>
<keyword evidence="15" id="KW-0744">Spermatogenesis</keyword>
<feature type="region of interest" description="Disordered" evidence="23">
    <location>
        <begin position="651"/>
        <end position="715"/>
    </location>
</feature>
<evidence type="ECO:0000256" key="23">
    <source>
        <dbReference type="SAM" id="MobiDB-lite"/>
    </source>
</evidence>
<dbReference type="Gene3D" id="3.10.20.90">
    <property type="entry name" value="Phosphatidylinositol 3-kinase Catalytic Subunit, Chain A, domain 1"/>
    <property type="match status" value="1"/>
</dbReference>
<feature type="region of interest" description="Disordered" evidence="23">
    <location>
        <begin position="420"/>
        <end position="486"/>
    </location>
</feature>
<feature type="compositionally biased region" description="Polar residues" evidence="23">
    <location>
        <begin position="652"/>
        <end position="665"/>
    </location>
</feature>
<dbReference type="GO" id="GO:0051787">
    <property type="term" value="F:misfolded protein binding"/>
    <property type="evidence" value="ECO:0007669"/>
    <property type="project" value="TreeGrafter"/>
</dbReference>
<dbReference type="KEGG" id="dqu:106745171"/>
<dbReference type="PANTHER" id="PTHR15204:SF0">
    <property type="entry name" value="LARGE PROLINE-RICH PROTEIN BAG6"/>
    <property type="match status" value="1"/>
</dbReference>
<evidence type="ECO:0000256" key="8">
    <source>
        <dbReference type="ARBA" id="ARBA00022525"/>
    </source>
</evidence>
<feature type="compositionally biased region" description="Low complexity" evidence="23">
    <location>
        <begin position="86"/>
        <end position="97"/>
    </location>
</feature>
<feature type="compositionally biased region" description="Polar residues" evidence="23">
    <location>
        <begin position="584"/>
        <end position="615"/>
    </location>
</feature>
<dbReference type="GO" id="GO:0005576">
    <property type="term" value="C:extracellular region"/>
    <property type="evidence" value="ECO:0007669"/>
    <property type="project" value="UniProtKB-SubCell"/>
</dbReference>
<evidence type="ECO:0000256" key="14">
    <source>
        <dbReference type="ARBA" id="ARBA00022859"/>
    </source>
</evidence>
<evidence type="ECO:0000256" key="12">
    <source>
        <dbReference type="ARBA" id="ARBA00022782"/>
    </source>
</evidence>
<keyword evidence="16" id="KW-0007">Acetylation</keyword>
<dbReference type="Proteomes" id="UP000515204">
    <property type="component" value="Unplaced"/>
</dbReference>
<dbReference type="InterPro" id="IPR029071">
    <property type="entry name" value="Ubiquitin-like_domsf"/>
</dbReference>
<proteinExistence type="predicted"/>
<name>A0A6P3XCM5_DINQU</name>
<dbReference type="InterPro" id="IPR021925">
    <property type="entry name" value="BAG6"/>
</dbReference>
<dbReference type="PROSITE" id="PS00299">
    <property type="entry name" value="UBIQUITIN_1"/>
    <property type="match status" value="1"/>
</dbReference>
<evidence type="ECO:0000256" key="4">
    <source>
        <dbReference type="ARBA" id="ARBA00004550"/>
    </source>
</evidence>
<dbReference type="PROSITE" id="PS50053">
    <property type="entry name" value="UBIQUITIN_2"/>
    <property type="match status" value="1"/>
</dbReference>
<feature type="compositionally biased region" description="Low complexity" evidence="23">
    <location>
        <begin position="666"/>
        <end position="715"/>
    </location>
</feature>
<dbReference type="OrthoDB" id="1885901at2759"/>
<feature type="region of interest" description="Disordered" evidence="23">
    <location>
        <begin position="501"/>
        <end position="531"/>
    </location>
</feature>
<gene>
    <name evidence="26" type="primary">LOC106745171</name>
</gene>
<dbReference type="PANTHER" id="PTHR15204">
    <property type="entry name" value="LARGE PROLINE-RICH PROTEIN BAG6"/>
    <property type="match status" value="1"/>
</dbReference>
<evidence type="ECO:0000256" key="10">
    <source>
        <dbReference type="ARBA" id="ARBA00022703"/>
    </source>
</evidence>
<evidence type="ECO:0000256" key="19">
    <source>
        <dbReference type="ARBA" id="ARBA00029739"/>
    </source>
</evidence>
<feature type="compositionally biased region" description="Low complexity" evidence="23">
    <location>
        <begin position="262"/>
        <end position="292"/>
    </location>
</feature>
<feature type="domain" description="Ubiquitin-like" evidence="24">
    <location>
        <begin position="2"/>
        <end position="64"/>
    </location>
</feature>
<dbReference type="InterPro" id="IPR000626">
    <property type="entry name" value="Ubiquitin-like_dom"/>
</dbReference>
<evidence type="ECO:0000256" key="7">
    <source>
        <dbReference type="ARBA" id="ARBA00022490"/>
    </source>
</evidence>
<reference evidence="26" key="1">
    <citation type="submission" date="2025-08" db="UniProtKB">
        <authorList>
            <consortium name="RefSeq"/>
        </authorList>
    </citation>
    <scope>IDENTIFICATION</scope>
</reference>
<evidence type="ECO:0000256" key="15">
    <source>
        <dbReference type="ARBA" id="ARBA00022871"/>
    </source>
</evidence>
<comment type="subunit">
    <text evidence="22">Component of the BAG6/BAT3 complex, also named BAT3 complex, at least composed of BAG6, UBL4A and GET4/TRC35. Interacts with GET4; the interaction is direct and localizes BAG6 in the cytosol. Interacts with UBL4A; the interaction is direct and required for UBL4A protein stability. Interacts with AIFM1. Interacts with HSPA2. Interacts with CTCFL. Interacts with p300/EP300. Interacts (via ubiquitin-like domain) with RNF126; required for BAG6-dependent ubiquitination of proteins mislocalized to the cytosol. Interacts (via ubiquitin-like domain) with SGTA; SGTA competes with RNF126 by binding the same region of BAG6, thereby promoting deubiquitination of BAG6-target proteins and rescuing them from degradation. Interacts with ricin A chain. Interacts with VCP and AMFR; both form the VCP/p97-AMFR/gp78 complex. Interacts with SYVN1. Interacts with USP13; the interaction is direct and may mediate UBL4A deubiquitination. Interacts with ZFAND2B. Interacts with KPNA2. Interacts with UBQLN4.</text>
</comment>
<feature type="compositionally biased region" description="Polar residues" evidence="23">
    <location>
        <begin position="434"/>
        <end position="449"/>
    </location>
</feature>
<dbReference type="GO" id="GO:0007283">
    <property type="term" value="P:spermatogenesis"/>
    <property type="evidence" value="ECO:0007669"/>
    <property type="project" value="UniProtKB-KW"/>
</dbReference>
<feature type="compositionally biased region" description="Basic and acidic residues" evidence="23">
    <location>
        <begin position="450"/>
        <end position="466"/>
    </location>
</feature>
<dbReference type="Pfam" id="PF12057">
    <property type="entry name" value="BAG6"/>
    <property type="match status" value="1"/>
</dbReference>
<keyword evidence="25" id="KW-1185">Reference proteome</keyword>
<keyword evidence="13" id="KW-0156">Chromatin regulator</keyword>
<evidence type="ECO:0000256" key="6">
    <source>
        <dbReference type="ARBA" id="ARBA00022448"/>
    </source>
</evidence>
<feature type="compositionally biased region" description="Low complexity" evidence="23">
    <location>
        <begin position="562"/>
        <end position="582"/>
    </location>
</feature>
<dbReference type="SUPFAM" id="SSF54236">
    <property type="entry name" value="Ubiquitin-like"/>
    <property type="match status" value="1"/>
</dbReference>
<evidence type="ECO:0000256" key="5">
    <source>
        <dbReference type="ARBA" id="ARBA00021614"/>
    </source>
</evidence>
<dbReference type="GO" id="GO:0005634">
    <property type="term" value="C:nucleus"/>
    <property type="evidence" value="ECO:0007669"/>
    <property type="project" value="UniProtKB-SubCell"/>
</dbReference>
<evidence type="ECO:0000256" key="16">
    <source>
        <dbReference type="ARBA" id="ARBA00022990"/>
    </source>
</evidence>
<feature type="compositionally biased region" description="Basic and acidic residues" evidence="23">
    <location>
        <begin position="1024"/>
        <end position="1036"/>
    </location>
</feature>
<keyword evidence="17" id="KW-0143">Chaperone</keyword>
<evidence type="ECO:0000256" key="3">
    <source>
        <dbReference type="ARBA" id="ARBA00004514"/>
    </source>
</evidence>
<dbReference type="GO" id="GO:0006915">
    <property type="term" value="P:apoptotic process"/>
    <property type="evidence" value="ECO:0007669"/>
    <property type="project" value="UniProtKB-KW"/>
</dbReference>
<dbReference type="GO" id="GO:0031593">
    <property type="term" value="F:polyubiquitin modification-dependent protein binding"/>
    <property type="evidence" value="ECO:0007669"/>
    <property type="project" value="TreeGrafter"/>
</dbReference>
<feature type="region of interest" description="Disordered" evidence="23">
    <location>
        <begin position="995"/>
        <end position="1045"/>
    </location>
</feature>
<feature type="region of interest" description="Disordered" evidence="23">
    <location>
        <begin position="243"/>
        <end position="308"/>
    </location>
</feature>
<evidence type="ECO:0000256" key="20">
    <source>
        <dbReference type="ARBA" id="ARBA00030033"/>
    </source>
</evidence>
<comment type="subcellular location">
    <subcellularLocation>
        <location evidence="3">Cytoplasm</location>
        <location evidence="3">Cytosol</location>
    </subcellularLocation>
    <subcellularLocation>
        <location evidence="2">Nucleus</location>
    </subcellularLocation>
    <subcellularLocation>
        <location evidence="4">Secreted</location>
        <location evidence="4">Extracellular exosome</location>
    </subcellularLocation>
</comment>
<feature type="compositionally biased region" description="Polar residues" evidence="23">
    <location>
        <begin position="293"/>
        <end position="304"/>
    </location>
</feature>
<dbReference type="Pfam" id="PF00240">
    <property type="entry name" value="ubiquitin"/>
    <property type="match status" value="1"/>
</dbReference>
<evidence type="ECO:0000256" key="11">
    <source>
        <dbReference type="ARBA" id="ARBA00022737"/>
    </source>
</evidence>
<sequence length="1193" mass="129979">MIDLTVKTLDSQNHVFSLEDDQITVRGFKEYIAESVAVPADSQRLIYCGRVLQDEKKLNDYDVNGKVLHLVQRAPPQHGQRGNDSGQQAQGPNNRQQQRSHYRLTRAQMHGNAMYLGAMSVPAEFVEGHASPAGIPQLSNSLSGSRLSHAGRMLDRINELIDRLDDPNAPLHPTPSEMSDYAQPPVQQHQQIITQEADVEQDENADVARAADGSARIAEAAAAAITAALSAAGARAVTLLRGGNYNGAEGRRGTTSDATDNQSDTQAHSQQRQQQQQQQQQAATEQSGATSSNAGQNRRAQQQDLPRPPQMAELLQRLYNTQDRLRPYLERYCVLTLVDPSLPPGPGPNTVEESQRIVDGVSEILHYMSHTCHALSDIIIDMSQPPPRNLRCRPIIVQHSAILQPGIPIQVEAHISLNGRGVNNNNSNDETAEAGNQQMPQSDNNSEPDNASRVHAEESGQEREPDGTTQPQTDRPQQEQGQSPLVFNFPNNVEVLMEVSSESNMDDGANNEQSTAGEGNNGGNARRTGVFPFGPAPPPYFMRNFMQAVAGHMVHGGFGATTISTSRTPPTTTLSQSTPAASMDSGNVNSGQSTQARSNVGTHPTTATQTRSTSRPHVFHHHTHPVGLGMSIGLGLDFDPYLPCNSHHVYRTPTSTPSTSANGGVTTSQTTRTTPTTATSTTDAPPSQAQTATTSTSTSASATSTTGTSTTNAGLSNSNLLGHLLQHMLDASRSQPNSNAQEGLESMVQMLGSHNIHVGYVNGRNSIGDFTLADLIESGGLNIHATSREDNLLFDLLILGAQNMTVDGILRLSLGEWEPISRLRRPLRDFLWHVFPSASRNALQEQVTENLLSQLRPYLREILASEEDAGGRSGSRIDVCATIEALITRYTRDILRILFDTTYDDGWFAQDALDIVKNLAKQLCAVLRYSIQGGQAGLEAIVTRILDDRLEGSPPAFRQWILDGFLEHFRAYSQRAPQPSDSEIVSLLVYKDSPSQQSSVQSSASARQPTQTSPEDEPMETEILEQRPTRETSVPEDREEVPETFAGHEALPSDWVPIIARDGVRQRRQLQMQGVTNSGVTTFSDAYLGGLPTKRRKLIEQQKPRLLVSPTPNHSTIAASMERLVREGVGRAGVEEVEGAAVAVAADPAVRRAFGQAIRDCLNPRRYGTADFPDPLRFPNATKYFSDQERPPK</sequence>
<evidence type="ECO:0000256" key="13">
    <source>
        <dbReference type="ARBA" id="ARBA00022853"/>
    </source>
</evidence>
<keyword evidence="8" id="KW-0964">Secreted</keyword>
<evidence type="ECO:0000256" key="22">
    <source>
        <dbReference type="ARBA" id="ARBA00046936"/>
    </source>
</evidence>
<evidence type="ECO:0000256" key="9">
    <source>
        <dbReference type="ARBA" id="ARBA00022553"/>
    </source>
</evidence>
<keyword evidence="11" id="KW-0677">Repeat</keyword>
<dbReference type="GO" id="GO:0002376">
    <property type="term" value="P:immune system process"/>
    <property type="evidence" value="ECO:0007669"/>
    <property type="project" value="UniProtKB-KW"/>
</dbReference>
<comment type="function">
    <text evidence="21">Involved in DNA damage-induced apoptosis: following DNA damage, accumulates in the nucleus and forms a complex with p300/EP300, enhancing p300/EP300-mediated p53/TP53 acetylation leading to increase p53/TP53 transcriptional activity. When nuclear, may also act as a component of some chromatin regulator complex that regulates histone 3 'Lys-4' dimethylation (H3K4me2).</text>
</comment>
<keyword evidence="10" id="KW-0053">Apoptosis</keyword>
<evidence type="ECO:0000313" key="25">
    <source>
        <dbReference type="Proteomes" id="UP000515204"/>
    </source>
</evidence>
<evidence type="ECO:0000256" key="2">
    <source>
        <dbReference type="ARBA" id="ARBA00004123"/>
    </source>
</evidence>
<dbReference type="CDD" id="cd01809">
    <property type="entry name" value="Ubl_BAG6"/>
    <property type="match status" value="1"/>
</dbReference>
<comment type="function">
    <text evidence="1">Released extracellularly via exosomes, it is a ligand of the natural killer/NK cells receptor NCR3 and stimulates NK cells cytotoxicity. It may thereby trigger NK cells cytotoxicity against neighboring tumor cells and immature myeloid dendritic cells (DC).</text>
</comment>
<protein>
    <recommendedName>
        <fullName evidence="5">Large proline-rich protein BAG6</fullName>
    </recommendedName>
    <alternativeName>
        <fullName evidence="20">BCL2-associated athanogene 6</fullName>
    </alternativeName>
    <alternativeName>
        <fullName evidence="19">HLA-B-associated transcript 3</fullName>
    </alternativeName>
</protein>
<feature type="region of interest" description="Disordered" evidence="23">
    <location>
        <begin position="75"/>
        <end position="100"/>
    </location>
</feature>
<feature type="compositionally biased region" description="Low complexity" evidence="23">
    <location>
        <begin position="515"/>
        <end position="529"/>
    </location>
</feature>
<evidence type="ECO:0000313" key="26">
    <source>
        <dbReference type="RefSeq" id="XP_014475997.1"/>
    </source>
</evidence>
<evidence type="ECO:0000259" key="24">
    <source>
        <dbReference type="PROSITE" id="PS50053"/>
    </source>
</evidence>
<dbReference type="GeneID" id="106745171"/>
<feature type="compositionally biased region" description="Low complexity" evidence="23">
    <location>
        <begin position="995"/>
        <end position="1009"/>
    </location>
</feature>
<dbReference type="GO" id="GO:0071818">
    <property type="term" value="C:BAT3 complex"/>
    <property type="evidence" value="ECO:0007669"/>
    <property type="project" value="TreeGrafter"/>
</dbReference>
<evidence type="ECO:0000256" key="18">
    <source>
        <dbReference type="ARBA" id="ARBA00023242"/>
    </source>
</evidence>
<evidence type="ECO:0000256" key="17">
    <source>
        <dbReference type="ARBA" id="ARBA00023186"/>
    </source>
</evidence>
<dbReference type="SMART" id="SM00213">
    <property type="entry name" value="UBQ"/>
    <property type="match status" value="1"/>
</dbReference>
<feature type="compositionally biased region" description="Polar residues" evidence="23">
    <location>
        <begin position="467"/>
        <end position="486"/>
    </location>
</feature>
<keyword evidence="9" id="KW-0597">Phosphoprotein</keyword>
<keyword evidence="12" id="KW-0221">Differentiation</keyword>
<feature type="compositionally biased region" description="Acidic residues" evidence="23">
    <location>
        <begin position="1014"/>
        <end position="1023"/>
    </location>
</feature>
<dbReference type="AlphaFoldDB" id="A0A6P3XCM5"/>
<dbReference type="InterPro" id="IPR019954">
    <property type="entry name" value="Ubiquitin_CS"/>
</dbReference>
<keyword evidence="18" id="KW-0539">Nucleus</keyword>
<keyword evidence="14" id="KW-0391">Immunity</keyword>
<feature type="region of interest" description="Disordered" evidence="23">
    <location>
        <begin position="562"/>
        <end position="622"/>
    </location>
</feature>